<proteinExistence type="predicted"/>
<protein>
    <submittedName>
        <fullName evidence="3">Uncharacterized protein</fullName>
    </submittedName>
</protein>
<evidence type="ECO:0000256" key="1">
    <source>
        <dbReference type="SAM" id="MobiDB-lite"/>
    </source>
</evidence>
<feature type="compositionally biased region" description="Polar residues" evidence="1">
    <location>
        <begin position="215"/>
        <end position="231"/>
    </location>
</feature>
<feature type="compositionally biased region" description="Polar residues" evidence="1">
    <location>
        <begin position="383"/>
        <end position="401"/>
    </location>
</feature>
<dbReference type="PANTHER" id="PTHR23353">
    <property type="entry name" value="RAB-GAP/TBC-RELATED"/>
    <property type="match status" value="1"/>
</dbReference>
<evidence type="ECO:0000313" key="3">
    <source>
        <dbReference type="EMBL" id="KAG9509110.1"/>
    </source>
</evidence>
<comment type="caution">
    <text evidence="3">The sequence shown here is derived from an EMBL/GenBank/DDBJ whole genome shotgun (WGS) entry which is preliminary data.</text>
</comment>
<dbReference type="Proteomes" id="UP000825002">
    <property type="component" value="Unassembled WGS sequence"/>
</dbReference>
<feature type="compositionally biased region" description="Low complexity" evidence="1">
    <location>
        <begin position="185"/>
        <end position="197"/>
    </location>
</feature>
<sequence length="754" mass="82515">MRSLVVCVGPVIGVMLGAASAGTALQHEWHKLTSGGKNSRALYYRSRHLNRRALKCASNARWLFAWLCACVHLMSSLSANAMTLGPPSLQQQQFGNQQQYLHQPDPQLSSNNDDPDDVLNEGLSWPTLTQYSGEDDAILLSEPFISSSSSSSGQRQPQFNYRQLLSSDQRNIDLLNLARYGAIDTSGSSIRSSGSDSDSGRYIDATNNDNDDNEQMTNSDQQLESNNFANNNDRRSMDTITMQAFSDSDSLLSPVQGFESANQLDSRSMEEAATAEEGGAGVAQVMEPEEERAETTPDDNAELEMLALERRRLNRDRSLEPPAAMRVQPMRRRNSSPATYAQQSLLDHMQLPARATWTHAVSFPASLSLVGSSVGRLLDDNRASPSPQQFSSRHTTPSNVNRAQSMLLSSTKVRRPLAAAPRFSSLFPWSSSPQQAPDFTIIDNNIDNVNDASGSNDETTSNDNNDNSDWASQQQQQQHLTAANIDEAAVNNLQWQRRWRRLAASGIAPSSPSASLPVVNNARFVGAPMNNARLDLLRFATAHNNNNNNNANNNAAKRAFLAPSRIGASPNVAMVPLHAFTRVDRWGALASVPPVSTGDGHLPLWDNTIGGATTRLPPLVLASSSSSSMQDNWRPLAAAASPPPVSRSLWLVLEFQQLLEPQSVIRVLQVLDDELGLPSLRRDSILVKNNLLAVRLAYNDLAKVSNVPPTEYMREVIYKSTGAILESFDLIEPTALTLGLKLRLASLQPLVDKN</sequence>
<feature type="non-terminal residue" evidence="3">
    <location>
        <position position="754"/>
    </location>
</feature>
<feature type="region of interest" description="Disordered" evidence="1">
    <location>
        <begin position="314"/>
        <end position="341"/>
    </location>
</feature>
<feature type="compositionally biased region" description="Low complexity" evidence="1">
    <location>
        <begin position="441"/>
        <end position="479"/>
    </location>
</feature>
<evidence type="ECO:0000313" key="4">
    <source>
        <dbReference type="Proteomes" id="UP000825002"/>
    </source>
</evidence>
<keyword evidence="2" id="KW-0732">Signal</keyword>
<feature type="region of interest" description="Disordered" evidence="1">
    <location>
        <begin position="379"/>
        <end position="401"/>
    </location>
</feature>
<gene>
    <name evidence="3" type="ORF">GZH46_02381</name>
</gene>
<reference evidence="3 4" key="1">
    <citation type="submission" date="2020-10" db="EMBL/GenBank/DDBJ databases">
        <authorList>
            <person name="Klimov P.B."/>
            <person name="Dyachkov S.M."/>
            <person name="Chetverikov P.E."/>
        </authorList>
    </citation>
    <scope>NUCLEOTIDE SEQUENCE [LARGE SCALE GENOMIC DNA]</scope>
    <source>
        <strain evidence="3">BMOC 18-1129-001#AD2665</strain>
        <tissue evidence="3">Entire mites</tissue>
    </source>
</reference>
<feature type="compositionally biased region" description="Low complexity" evidence="1">
    <location>
        <begin position="93"/>
        <end position="103"/>
    </location>
</feature>
<feature type="signal peptide" evidence="2">
    <location>
        <begin position="1"/>
        <end position="21"/>
    </location>
</feature>
<dbReference type="EMBL" id="JAIFTH010000666">
    <property type="protein sequence ID" value="KAG9509110.1"/>
    <property type="molecule type" value="Genomic_DNA"/>
</dbReference>
<feature type="region of interest" description="Disordered" evidence="1">
    <location>
        <begin position="93"/>
        <end position="123"/>
    </location>
</feature>
<accession>A0ABQ7S6R7</accession>
<keyword evidence="4" id="KW-1185">Reference proteome</keyword>
<feature type="chain" id="PRO_5045518668" evidence="2">
    <location>
        <begin position="22"/>
        <end position="754"/>
    </location>
</feature>
<name>A0ABQ7S6R7_9ACAR</name>
<dbReference type="InterPro" id="IPR053019">
    <property type="entry name" value="GATA_zinc_finger"/>
</dbReference>
<organism evidence="3 4">
    <name type="scientific">Fragariocoptes setiger</name>
    <dbReference type="NCBI Taxonomy" id="1670756"/>
    <lineage>
        <taxon>Eukaryota</taxon>
        <taxon>Metazoa</taxon>
        <taxon>Ecdysozoa</taxon>
        <taxon>Arthropoda</taxon>
        <taxon>Chelicerata</taxon>
        <taxon>Arachnida</taxon>
        <taxon>Acari</taxon>
        <taxon>Acariformes</taxon>
        <taxon>Trombidiformes</taxon>
        <taxon>Prostigmata</taxon>
        <taxon>Eupodina</taxon>
        <taxon>Eriophyoidea</taxon>
        <taxon>Phytoptidae</taxon>
        <taxon>Fragariocoptes</taxon>
    </lineage>
</organism>
<evidence type="ECO:0000256" key="2">
    <source>
        <dbReference type="SAM" id="SignalP"/>
    </source>
</evidence>
<feature type="region of interest" description="Disordered" evidence="1">
    <location>
        <begin position="438"/>
        <end position="479"/>
    </location>
</feature>
<dbReference type="PANTHER" id="PTHR23353:SF23">
    <property type="entry name" value="PROTEIN HAIRLESS"/>
    <property type="match status" value="1"/>
</dbReference>
<feature type="region of interest" description="Disordered" evidence="1">
    <location>
        <begin position="185"/>
        <end position="233"/>
    </location>
</feature>